<comment type="caution">
    <text evidence="1">The sequence shown here is derived from an EMBL/GenBank/DDBJ whole genome shotgun (WGS) entry which is preliminary data.</text>
</comment>
<evidence type="ECO:0000313" key="1">
    <source>
        <dbReference type="EMBL" id="PRY74322.1"/>
    </source>
</evidence>
<organism evidence="1 2">
    <name type="scientific">Alkalibacterium olivapovliticus</name>
    <dbReference type="NCBI Taxonomy" id="99907"/>
    <lineage>
        <taxon>Bacteria</taxon>
        <taxon>Bacillati</taxon>
        <taxon>Bacillota</taxon>
        <taxon>Bacilli</taxon>
        <taxon>Lactobacillales</taxon>
        <taxon>Carnobacteriaceae</taxon>
        <taxon>Alkalibacterium</taxon>
    </lineage>
</organism>
<proteinExistence type="predicted"/>
<dbReference type="RefSeq" id="WP_106196314.1">
    <property type="nucleotide sequence ID" value="NZ_PVTO01000044.1"/>
</dbReference>
<reference evidence="1 2" key="1">
    <citation type="submission" date="2018-03" db="EMBL/GenBank/DDBJ databases">
        <title>Genomic Encyclopedia of Archaeal and Bacterial Type Strains, Phase II (KMG-II): from individual species to whole genera.</title>
        <authorList>
            <person name="Goeker M."/>
        </authorList>
    </citation>
    <scope>NUCLEOTIDE SEQUENCE [LARGE SCALE GENOMIC DNA]</scope>
    <source>
        <strain evidence="1 2">DSM 13175</strain>
    </source>
</reference>
<dbReference type="AlphaFoldDB" id="A0A2T0VTD2"/>
<sequence length="133" mass="15417">MKISISKLVVLGFSSFIFLTGCTQEESVDIDSILEEEGTFSFDLMDSPKITFQSEGMKIRNAHSFVAEYPFPFVPEQLYEEYDIVHTEETLRIEVDDIVYELEILGPRLFRDNENDLELSTDIYLLDDEDQTI</sequence>
<dbReference type="OrthoDB" id="2166094at2"/>
<dbReference type="Proteomes" id="UP000238205">
    <property type="component" value="Unassembled WGS sequence"/>
</dbReference>
<evidence type="ECO:0000313" key="2">
    <source>
        <dbReference type="Proteomes" id="UP000238205"/>
    </source>
</evidence>
<evidence type="ECO:0008006" key="3">
    <source>
        <dbReference type="Google" id="ProtNLM"/>
    </source>
</evidence>
<gene>
    <name evidence="1" type="ORF">CLV38_1442</name>
</gene>
<dbReference type="EMBL" id="PVTO01000044">
    <property type="protein sequence ID" value="PRY74322.1"/>
    <property type="molecule type" value="Genomic_DNA"/>
</dbReference>
<keyword evidence="2" id="KW-1185">Reference proteome</keyword>
<protein>
    <recommendedName>
        <fullName evidence="3">Lipoprotein</fullName>
    </recommendedName>
</protein>
<dbReference type="PROSITE" id="PS51257">
    <property type="entry name" value="PROKAR_LIPOPROTEIN"/>
    <property type="match status" value="1"/>
</dbReference>
<accession>A0A2T0VTD2</accession>
<name>A0A2T0VTD2_9LACT</name>